<protein>
    <submittedName>
        <fullName evidence="1">Uncharacterized protein</fullName>
    </submittedName>
</protein>
<evidence type="ECO:0000313" key="2">
    <source>
        <dbReference type="Proteomes" id="UP001143856"/>
    </source>
</evidence>
<evidence type="ECO:0000313" key="1">
    <source>
        <dbReference type="EMBL" id="KAJ2989925.1"/>
    </source>
</evidence>
<reference evidence="1" key="1">
    <citation type="submission" date="2022-10" db="EMBL/GenBank/DDBJ databases">
        <title>Genome Sequence of Xylaria curta.</title>
        <authorList>
            <person name="Buettner E."/>
        </authorList>
    </citation>
    <scope>NUCLEOTIDE SEQUENCE</scope>
    <source>
        <strain evidence="1">Babe10</strain>
    </source>
</reference>
<proteinExistence type="predicted"/>
<dbReference type="EMBL" id="JAPDGR010000475">
    <property type="protein sequence ID" value="KAJ2989925.1"/>
    <property type="molecule type" value="Genomic_DNA"/>
</dbReference>
<accession>A0ACC1PBZ3</accession>
<dbReference type="Proteomes" id="UP001143856">
    <property type="component" value="Unassembled WGS sequence"/>
</dbReference>
<keyword evidence="2" id="KW-1185">Reference proteome</keyword>
<name>A0ACC1PBZ3_9PEZI</name>
<gene>
    <name evidence="1" type="ORF">NUW58_g3215</name>
</gene>
<organism evidence="1 2">
    <name type="scientific">Xylaria curta</name>
    <dbReference type="NCBI Taxonomy" id="42375"/>
    <lineage>
        <taxon>Eukaryota</taxon>
        <taxon>Fungi</taxon>
        <taxon>Dikarya</taxon>
        <taxon>Ascomycota</taxon>
        <taxon>Pezizomycotina</taxon>
        <taxon>Sordariomycetes</taxon>
        <taxon>Xylariomycetidae</taxon>
        <taxon>Xylariales</taxon>
        <taxon>Xylariaceae</taxon>
        <taxon>Xylaria</taxon>
    </lineage>
</organism>
<comment type="caution">
    <text evidence="1">The sequence shown here is derived from an EMBL/GenBank/DDBJ whole genome shotgun (WGS) entry which is preliminary data.</text>
</comment>
<sequence>MIAAGCLGGMGNGGALVAQHRALLIPRWQPAPHSPALRSQPHHHSLIVDSFHSRPYLLKPAVPSSQYRIYPYSQSPAQRERFEVRVVTEGTLKDAQEGGAQTGRTIARLLPPGEEGVRIPRGIDIDLFWKVIEECCQRADEANAKKAEVFG</sequence>